<organism evidence="10">
    <name type="scientific">Leptolyngbya boryana CZ1</name>
    <dbReference type="NCBI Taxonomy" id="3060204"/>
    <lineage>
        <taxon>Bacteria</taxon>
        <taxon>Bacillati</taxon>
        <taxon>Cyanobacteriota</taxon>
        <taxon>Cyanophyceae</taxon>
        <taxon>Leptolyngbyales</taxon>
        <taxon>Leptolyngbyaceae</taxon>
        <taxon>Leptolyngbya group</taxon>
        <taxon>Leptolyngbya</taxon>
    </lineage>
</organism>
<sequence length="236" mass="26060">MSGKVFLVGSGPGDIGNLTMRAYQLLTQAEVLVYDALVDSQFLELVADTCLKLNVGKRGGQPSMKQEDIDRLLVEHCQQGKKVVRLKSGDPFIFGRTTSEIQTLKAANCDYEVVPGISSALAAPLFAHIPLTDPVLSRGFTVITAHEPERLNWQVLAQIDTLVILMGGKHLPRIVEELRRQGKSEQTPIAIIRWAGHPEQEIWSSTLDEILSQVTPQRLSPCVIVIGEVVRLRSFL</sequence>
<dbReference type="InterPro" id="IPR003043">
    <property type="entry name" value="Uropor_MeTrfase_CS"/>
</dbReference>
<dbReference type="Gene3D" id="3.40.1010.10">
    <property type="entry name" value="Cobalt-precorrin-4 Transmethylase, Domain 1"/>
    <property type="match status" value="1"/>
</dbReference>
<keyword evidence="5" id="KW-0627">Porphyrin biosynthesis</keyword>
<dbReference type="FunFam" id="3.40.1010.10:FF:000001">
    <property type="entry name" value="Siroheme synthase"/>
    <property type="match status" value="1"/>
</dbReference>
<evidence type="ECO:0000256" key="4">
    <source>
        <dbReference type="ARBA" id="ARBA00022691"/>
    </source>
</evidence>
<evidence type="ECO:0000256" key="5">
    <source>
        <dbReference type="ARBA" id="ARBA00023244"/>
    </source>
</evidence>
<comment type="similarity">
    <text evidence="8">Belongs to the precorrin methyltransferase family.</text>
</comment>
<reference evidence="10" key="2">
    <citation type="submission" date="2023-07" db="EMBL/GenBank/DDBJ databases">
        <authorList>
            <person name="Bai X.-H."/>
            <person name="Wang H.-H."/>
            <person name="Wang J."/>
            <person name="Ma M.-Y."/>
            <person name="Hu H.-H."/>
            <person name="Song Z.-L."/>
            <person name="Ma H.-G."/>
            <person name="Fan Y."/>
            <person name="Du C.-Y."/>
            <person name="Xu J.-C."/>
        </authorList>
    </citation>
    <scope>NUCLEOTIDE SEQUENCE</scope>
    <source>
        <strain evidence="10">CZ1</strain>
    </source>
</reference>
<dbReference type="GO" id="GO:0004851">
    <property type="term" value="F:uroporphyrin-III C-methyltransferase activity"/>
    <property type="evidence" value="ECO:0007669"/>
    <property type="project" value="UniProtKB-EC"/>
</dbReference>
<dbReference type="EC" id="2.1.1.107" evidence="1"/>
<dbReference type="GO" id="GO:0019354">
    <property type="term" value="P:siroheme biosynthetic process"/>
    <property type="evidence" value="ECO:0007669"/>
    <property type="project" value="InterPro"/>
</dbReference>
<dbReference type="InterPro" id="IPR000878">
    <property type="entry name" value="4pyrrol_Mease"/>
</dbReference>
<keyword evidence="4" id="KW-0949">S-adenosyl-L-methionine</keyword>
<gene>
    <name evidence="10" type="primary">cobA</name>
    <name evidence="10" type="ORF">Q2T42_27740</name>
</gene>
<feature type="domain" description="Tetrapyrrole methylase" evidence="9">
    <location>
        <begin position="4"/>
        <end position="210"/>
    </location>
</feature>
<dbReference type="RefSeq" id="WP_190647328.1">
    <property type="nucleotide sequence ID" value="NZ_CP130144.1"/>
</dbReference>
<dbReference type="GO" id="GO:0032259">
    <property type="term" value="P:methylation"/>
    <property type="evidence" value="ECO:0007669"/>
    <property type="project" value="UniProtKB-KW"/>
</dbReference>
<evidence type="ECO:0000256" key="6">
    <source>
        <dbReference type="ARBA" id="ARBA00023444"/>
    </source>
</evidence>
<reference evidence="10" key="1">
    <citation type="journal article" date="2023" name="Plants (Basel)">
        <title>Genomic Analysis of Leptolyngbya boryana CZ1 Reveals Efficient Carbon Fixation Modules.</title>
        <authorList>
            <person name="Bai X."/>
            <person name="Wang H."/>
            <person name="Cheng W."/>
            <person name="Wang J."/>
            <person name="Ma M."/>
            <person name="Hu H."/>
            <person name="Song Z."/>
            <person name="Ma H."/>
            <person name="Fan Y."/>
            <person name="Du C."/>
            <person name="Xu J."/>
        </authorList>
    </citation>
    <scope>NUCLEOTIDE SEQUENCE</scope>
    <source>
        <strain evidence="10">CZ1</strain>
    </source>
</reference>
<dbReference type="NCBIfam" id="TIGR01469">
    <property type="entry name" value="cobA_cysG_Cterm"/>
    <property type="match status" value="1"/>
</dbReference>
<dbReference type="PROSITE" id="PS00840">
    <property type="entry name" value="SUMT_2"/>
    <property type="match status" value="1"/>
</dbReference>
<dbReference type="EMBL" id="CP130144">
    <property type="protein sequence ID" value="WNZ45587.1"/>
    <property type="molecule type" value="Genomic_DNA"/>
</dbReference>
<dbReference type="NCBIfam" id="NF004790">
    <property type="entry name" value="PRK06136.1"/>
    <property type="match status" value="1"/>
</dbReference>
<evidence type="ECO:0000256" key="8">
    <source>
        <dbReference type="RuleBase" id="RU003960"/>
    </source>
</evidence>
<name>A0AA96WU25_LEPBY</name>
<proteinExistence type="inferred from homology"/>
<accession>A0AA96WU25</accession>
<comment type="pathway">
    <text evidence="6">Porphyrin-containing compound metabolism.</text>
</comment>
<evidence type="ECO:0000256" key="2">
    <source>
        <dbReference type="ARBA" id="ARBA00022603"/>
    </source>
</evidence>
<evidence type="ECO:0000256" key="7">
    <source>
        <dbReference type="ARBA" id="ARBA00054030"/>
    </source>
</evidence>
<dbReference type="SUPFAM" id="SSF53790">
    <property type="entry name" value="Tetrapyrrole methylase"/>
    <property type="match status" value="1"/>
</dbReference>
<evidence type="ECO:0000256" key="1">
    <source>
        <dbReference type="ARBA" id="ARBA00012162"/>
    </source>
</evidence>
<keyword evidence="3 8" id="KW-0808">Transferase</keyword>
<dbReference type="Pfam" id="PF00590">
    <property type="entry name" value="TP_methylase"/>
    <property type="match status" value="1"/>
</dbReference>
<dbReference type="AlphaFoldDB" id="A0AA96WU25"/>
<dbReference type="CDD" id="cd11642">
    <property type="entry name" value="SUMT"/>
    <property type="match status" value="1"/>
</dbReference>
<dbReference type="InterPro" id="IPR035996">
    <property type="entry name" value="4pyrrol_Methylase_sf"/>
</dbReference>
<evidence type="ECO:0000313" key="10">
    <source>
        <dbReference type="EMBL" id="WNZ45587.1"/>
    </source>
</evidence>
<keyword evidence="2 8" id="KW-0489">Methyltransferase</keyword>
<dbReference type="PANTHER" id="PTHR45790:SF3">
    <property type="entry name" value="S-ADENOSYL-L-METHIONINE-DEPENDENT UROPORPHYRINOGEN III METHYLTRANSFERASE, CHLOROPLASTIC"/>
    <property type="match status" value="1"/>
</dbReference>
<dbReference type="InterPro" id="IPR006366">
    <property type="entry name" value="CobA/CysG_C"/>
</dbReference>
<dbReference type="InterPro" id="IPR014777">
    <property type="entry name" value="4pyrrole_Mease_sub1"/>
</dbReference>
<dbReference type="InterPro" id="IPR014776">
    <property type="entry name" value="4pyrrole_Mease_sub2"/>
</dbReference>
<dbReference type="InterPro" id="IPR050161">
    <property type="entry name" value="Siro_Cobalamin_biosynth"/>
</dbReference>
<evidence type="ECO:0000256" key="3">
    <source>
        <dbReference type="ARBA" id="ARBA00022679"/>
    </source>
</evidence>
<protein>
    <recommendedName>
        <fullName evidence="1">uroporphyrinogen-III C-methyltransferase</fullName>
        <ecNumber evidence="1">2.1.1.107</ecNumber>
    </recommendedName>
</protein>
<evidence type="ECO:0000259" key="9">
    <source>
        <dbReference type="Pfam" id="PF00590"/>
    </source>
</evidence>
<dbReference type="Gene3D" id="3.30.950.10">
    <property type="entry name" value="Methyltransferase, Cobalt-precorrin-4 Transmethylase, Domain 2"/>
    <property type="match status" value="1"/>
</dbReference>
<dbReference type="PANTHER" id="PTHR45790">
    <property type="entry name" value="SIROHEME SYNTHASE-RELATED"/>
    <property type="match status" value="1"/>
</dbReference>
<comment type="function">
    <text evidence="7">Catalyzes the two successive C-2 and C-7 methylation reactions involved in the conversion of uroporphyrinogen III to precorrin-2 via the intermediate formation of precorrin-1. It is a step in the biosynthesis of both cobalamin (vitamin B12) and siroheme.</text>
</comment>